<gene>
    <name evidence="5" type="ORF">OIDMADRAFT_128397</name>
</gene>
<dbReference type="Pfam" id="PF13578">
    <property type="entry name" value="Methyltransf_24"/>
    <property type="match status" value="1"/>
</dbReference>
<reference evidence="6" key="2">
    <citation type="submission" date="2015-01" db="EMBL/GenBank/DDBJ databases">
        <title>Evolutionary Origins and Diversification of the Mycorrhizal Mutualists.</title>
        <authorList>
            <consortium name="DOE Joint Genome Institute"/>
            <consortium name="Mycorrhizal Genomics Consortium"/>
            <person name="Kohler A."/>
            <person name="Kuo A."/>
            <person name="Nagy L.G."/>
            <person name="Floudas D."/>
            <person name="Copeland A."/>
            <person name="Barry K.W."/>
            <person name="Cichocki N."/>
            <person name="Veneault-Fourrey C."/>
            <person name="LaButti K."/>
            <person name="Lindquist E.A."/>
            <person name="Lipzen A."/>
            <person name="Lundell T."/>
            <person name="Morin E."/>
            <person name="Murat C."/>
            <person name="Riley R."/>
            <person name="Ohm R."/>
            <person name="Sun H."/>
            <person name="Tunlid A."/>
            <person name="Henrissat B."/>
            <person name="Grigoriev I.V."/>
            <person name="Hibbett D.S."/>
            <person name="Martin F."/>
        </authorList>
    </citation>
    <scope>NUCLEOTIDE SEQUENCE [LARGE SCALE GENOMIC DNA]</scope>
    <source>
        <strain evidence="6">Zn</strain>
    </source>
</reference>
<evidence type="ECO:0000256" key="3">
    <source>
        <dbReference type="ARBA" id="ARBA00022691"/>
    </source>
</evidence>
<evidence type="ECO:0000256" key="2">
    <source>
        <dbReference type="ARBA" id="ARBA00022679"/>
    </source>
</evidence>
<organism evidence="5 6">
    <name type="scientific">Oidiodendron maius (strain Zn)</name>
    <dbReference type="NCBI Taxonomy" id="913774"/>
    <lineage>
        <taxon>Eukaryota</taxon>
        <taxon>Fungi</taxon>
        <taxon>Dikarya</taxon>
        <taxon>Ascomycota</taxon>
        <taxon>Pezizomycotina</taxon>
        <taxon>Leotiomycetes</taxon>
        <taxon>Leotiomycetes incertae sedis</taxon>
        <taxon>Myxotrichaceae</taxon>
        <taxon>Oidiodendron</taxon>
    </lineage>
</organism>
<evidence type="ECO:0000313" key="5">
    <source>
        <dbReference type="EMBL" id="KIM98773.1"/>
    </source>
</evidence>
<evidence type="ECO:0008006" key="7">
    <source>
        <dbReference type="Google" id="ProtNLM"/>
    </source>
</evidence>
<dbReference type="PANTHER" id="PTHR43167">
    <property type="entry name" value="PUTATIVE (AFU_ORTHOLOGUE AFUA_6G01830)-RELATED"/>
    <property type="match status" value="1"/>
</dbReference>
<dbReference type="Proteomes" id="UP000054321">
    <property type="component" value="Unassembled WGS sequence"/>
</dbReference>
<comment type="similarity">
    <text evidence="4">Belongs to the class I-like SAM-binding methyltransferase superfamily. Cation-dependent O-methyltransferase family.</text>
</comment>
<dbReference type="InParanoid" id="A0A0C3CIG7"/>
<dbReference type="AlphaFoldDB" id="A0A0C3CIG7"/>
<evidence type="ECO:0000256" key="4">
    <source>
        <dbReference type="ARBA" id="ARBA00023453"/>
    </source>
</evidence>
<protein>
    <recommendedName>
        <fullName evidence="7">O-methyltransferase domain-containing protein</fullName>
    </recommendedName>
</protein>
<dbReference type="InterPro" id="IPR029063">
    <property type="entry name" value="SAM-dependent_MTases_sf"/>
</dbReference>
<dbReference type="Gene3D" id="3.40.50.150">
    <property type="entry name" value="Vaccinia Virus protein VP39"/>
    <property type="match status" value="1"/>
</dbReference>
<reference evidence="5 6" key="1">
    <citation type="submission" date="2014-04" db="EMBL/GenBank/DDBJ databases">
        <authorList>
            <consortium name="DOE Joint Genome Institute"/>
            <person name="Kuo A."/>
            <person name="Martino E."/>
            <person name="Perotto S."/>
            <person name="Kohler A."/>
            <person name="Nagy L.G."/>
            <person name="Floudas D."/>
            <person name="Copeland A."/>
            <person name="Barry K.W."/>
            <person name="Cichocki N."/>
            <person name="Veneault-Fourrey C."/>
            <person name="LaButti K."/>
            <person name="Lindquist E.A."/>
            <person name="Lipzen A."/>
            <person name="Lundell T."/>
            <person name="Morin E."/>
            <person name="Murat C."/>
            <person name="Sun H."/>
            <person name="Tunlid A."/>
            <person name="Henrissat B."/>
            <person name="Grigoriev I.V."/>
            <person name="Hibbett D.S."/>
            <person name="Martin F."/>
            <person name="Nordberg H.P."/>
            <person name="Cantor M.N."/>
            <person name="Hua S.X."/>
        </authorList>
    </citation>
    <scope>NUCLEOTIDE SEQUENCE [LARGE SCALE GENOMIC DNA]</scope>
    <source>
        <strain evidence="5 6">Zn</strain>
    </source>
</reference>
<dbReference type="PANTHER" id="PTHR43167:SF1">
    <property type="entry name" value="PUTATIVE (AFU_ORTHOLOGUE AFUA_6G01830)-RELATED"/>
    <property type="match status" value="1"/>
</dbReference>
<keyword evidence="6" id="KW-1185">Reference proteome</keyword>
<dbReference type="OrthoDB" id="4863010at2759"/>
<dbReference type="GO" id="GO:0008171">
    <property type="term" value="F:O-methyltransferase activity"/>
    <property type="evidence" value="ECO:0007669"/>
    <property type="project" value="InterPro"/>
</dbReference>
<evidence type="ECO:0000313" key="6">
    <source>
        <dbReference type="Proteomes" id="UP000054321"/>
    </source>
</evidence>
<sequence length="234" mass="26100">MSAPTVPSPILAPPHVLSLLLRLHALSITQENMLDRDMFRLDPKISRTQNFRDIMRDKFIALEQDKCHFVYQLCLAINAKNIVEAGTSFGVSTMYLALAIGRNLEATGGKGVIIATENEASKAEKAREHWKEAGEIVTKYVELREGDLRETLKADLPEIDLLLLDIWAPMALPTLKLVQPRMKKGAVVIVDNTIGSALAYKDLLAYLRDPESGFTNLTLPYSNGLEMSVYMPMK</sequence>
<evidence type="ECO:0000256" key="1">
    <source>
        <dbReference type="ARBA" id="ARBA00022603"/>
    </source>
</evidence>
<keyword evidence="1" id="KW-0489">Methyltransferase</keyword>
<accession>A0A0C3CIG7</accession>
<dbReference type="SUPFAM" id="SSF53335">
    <property type="entry name" value="S-adenosyl-L-methionine-dependent methyltransferases"/>
    <property type="match status" value="1"/>
</dbReference>
<name>A0A0C3CIG7_OIDMZ</name>
<dbReference type="HOGENOM" id="CLU_067676_7_0_1"/>
<keyword evidence="2" id="KW-0808">Transferase</keyword>
<dbReference type="PROSITE" id="PS51682">
    <property type="entry name" value="SAM_OMT_I"/>
    <property type="match status" value="1"/>
</dbReference>
<dbReference type="InterPro" id="IPR002935">
    <property type="entry name" value="SAM_O-MeTrfase"/>
</dbReference>
<dbReference type="EMBL" id="KN832880">
    <property type="protein sequence ID" value="KIM98773.1"/>
    <property type="molecule type" value="Genomic_DNA"/>
</dbReference>
<keyword evidence="3" id="KW-0949">S-adenosyl-L-methionine</keyword>
<proteinExistence type="inferred from homology"/>
<dbReference type="STRING" id="913774.A0A0C3CIG7"/>
<dbReference type="GO" id="GO:0032259">
    <property type="term" value="P:methylation"/>
    <property type="evidence" value="ECO:0007669"/>
    <property type="project" value="UniProtKB-KW"/>
</dbReference>